<dbReference type="AlphaFoldDB" id="A0A564Y322"/>
<sequence length="92" mass="10033">LVCHALGDVDSDSDLSCGLNTVSVDCPDRILPCVCTNCNPDPDVYRKDRLYRSENRHKIGTSVYYSSNICAVSETAAAASGNFRVISRFRAS</sequence>
<keyword evidence="2" id="KW-1185">Reference proteome</keyword>
<name>A0A564Y322_HYMDI</name>
<feature type="non-terminal residue" evidence="1">
    <location>
        <position position="1"/>
    </location>
</feature>
<gene>
    <name evidence="1" type="ORF">WMSIL1_LOCUS2531</name>
</gene>
<dbReference type="EMBL" id="CABIJS010000066">
    <property type="protein sequence ID" value="VUZ41705.1"/>
    <property type="molecule type" value="Genomic_DNA"/>
</dbReference>
<evidence type="ECO:0000313" key="2">
    <source>
        <dbReference type="Proteomes" id="UP000321570"/>
    </source>
</evidence>
<dbReference type="Proteomes" id="UP000321570">
    <property type="component" value="Unassembled WGS sequence"/>
</dbReference>
<organism evidence="1 2">
    <name type="scientific">Hymenolepis diminuta</name>
    <name type="common">Rat tapeworm</name>
    <dbReference type="NCBI Taxonomy" id="6216"/>
    <lineage>
        <taxon>Eukaryota</taxon>
        <taxon>Metazoa</taxon>
        <taxon>Spiralia</taxon>
        <taxon>Lophotrochozoa</taxon>
        <taxon>Platyhelminthes</taxon>
        <taxon>Cestoda</taxon>
        <taxon>Eucestoda</taxon>
        <taxon>Cyclophyllidea</taxon>
        <taxon>Hymenolepididae</taxon>
        <taxon>Hymenolepis</taxon>
    </lineage>
</organism>
<accession>A0A564Y322</accession>
<evidence type="ECO:0000313" key="1">
    <source>
        <dbReference type="EMBL" id="VUZ41705.1"/>
    </source>
</evidence>
<reference evidence="1 2" key="1">
    <citation type="submission" date="2019-07" db="EMBL/GenBank/DDBJ databases">
        <authorList>
            <person name="Jastrzebski P J."/>
            <person name="Paukszto L."/>
            <person name="Jastrzebski P J."/>
        </authorList>
    </citation>
    <scope>NUCLEOTIDE SEQUENCE [LARGE SCALE GENOMIC DNA]</scope>
    <source>
        <strain evidence="1 2">WMS-il1</strain>
    </source>
</reference>
<proteinExistence type="predicted"/>
<protein>
    <submittedName>
        <fullName evidence="1">Uncharacterized protein</fullName>
    </submittedName>
</protein>